<dbReference type="AlphaFoldDB" id="A0A0A9GYU9"/>
<protein>
    <submittedName>
        <fullName evidence="1">Uncharacterized protein</fullName>
    </submittedName>
</protein>
<proteinExistence type="predicted"/>
<accession>A0A0A9GYU9</accession>
<sequence length="52" mass="5498">MSCFDSPGATMLQIPLVLVCARLDSDGTLAGRGRRSATGRHEIPLAAARCRV</sequence>
<organism evidence="1">
    <name type="scientific">Arundo donax</name>
    <name type="common">Giant reed</name>
    <name type="synonym">Donax arundinaceus</name>
    <dbReference type="NCBI Taxonomy" id="35708"/>
    <lineage>
        <taxon>Eukaryota</taxon>
        <taxon>Viridiplantae</taxon>
        <taxon>Streptophyta</taxon>
        <taxon>Embryophyta</taxon>
        <taxon>Tracheophyta</taxon>
        <taxon>Spermatophyta</taxon>
        <taxon>Magnoliopsida</taxon>
        <taxon>Liliopsida</taxon>
        <taxon>Poales</taxon>
        <taxon>Poaceae</taxon>
        <taxon>PACMAD clade</taxon>
        <taxon>Arundinoideae</taxon>
        <taxon>Arundineae</taxon>
        <taxon>Arundo</taxon>
    </lineage>
</organism>
<reference evidence="1" key="2">
    <citation type="journal article" date="2015" name="Data Brief">
        <title>Shoot transcriptome of the giant reed, Arundo donax.</title>
        <authorList>
            <person name="Barrero R.A."/>
            <person name="Guerrero F.D."/>
            <person name="Moolhuijzen P."/>
            <person name="Goolsby J.A."/>
            <person name="Tidwell J."/>
            <person name="Bellgard S.E."/>
            <person name="Bellgard M.I."/>
        </authorList>
    </citation>
    <scope>NUCLEOTIDE SEQUENCE</scope>
    <source>
        <tissue evidence="1">Shoot tissue taken approximately 20 cm above the soil surface</tissue>
    </source>
</reference>
<reference evidence="1" key="1">
    <citation type="submission" date="2014-09" db="EMBL/GenBank/DDBJ databases">
        <authorList>
            <person name="Magalhaes I.L.F."/>
            <person name="Oliveira U."/>
            <person name="Santos F.R."/>
            <person name="Vidigal T.H.D.A."/>
            <person name="Brescovit A.D."/>
            <person name="Santos A.J."/>
        </authorList>
    </citation>
    <scope>NUCLEOTIDE SEQUENCE</scope>
    <source>
        <tissue evidence="1">Shoot tissue taken approximately 20 cm above the soil surface</tissue>
    </source>
</reference>
<dbReference type="EMBL" id="GBRH01169177">
    <property type="protein sequence ID" value="JAE28719.1"/>
    <property type="molecule type" value="Transcribed_RNA"/>
</dbReference>
<name>A0A0A9GYU9_ARUDO</name>
<evidence type="ECO:0000313" key="1">
    <source>
        <dbReference type="EMBL" id="JAE28719.1"/>
    </source>
</evidence>